<accession>A0ABP6LF40</accession>
<dbReference type="RefSeq" id="WP_344906037.1">
    <property type="nucleotide sequence ID" value="NZ_BAAAWD010000026.1"/>
</dbReference>
<sequence length="319" mass="35588">MGRILVGTASWTHRSLVESGWYPDGASTPAKRLAYYASRFPVVEVDATYYHPPSLSTVQGWRDRTPPGFTFDIKAFSLLTGHPTRPASLYKDLRDALGAPPQRNLYLKDVPPEVTEEVWRRFLGTLEPLHASGRLGAVLFQFPPWFPIGESARRYVLECARRCAPMRISVEFRNHTWMDEDNREETLAFLAEHDLPYVGVDMPQGHPSSIPPILAATSDLAVVRLHGHSDKWTSKNIDERFAYLYSEAELEGWAARIGEFSEKAEVTHVLFNNCCEDNSQRNASRFRELVGAPAGPGEWDGPDAAGTSGAGEQTILETG</sequence>
<dbReference type="EMBL" id="BAAAWD010000026">
    <property type="protein sequence ID" value="GAA3037277.1"/>
    <property type="molecule type" value="Genomic_DNA"/>
</dbReference>
<reference evidence="3" key="1">
    <citation type="journal article" date="2019" name="Int. J. Syst. Evol. Microbiol.">
        <title>The Global Catalogue of Microorganisms (GCM) 10K type strain sequencing project: providing services to taxonomists for standard genome sequencing and annotation.</title>
        <authorList>
            <consortium name="The Broad Institute Genomics Platform"/>
            <consortium name="The Broad Institute Genome Sequencing Center for Infectious Disease"/>
            <person name="Wu L."/>
            <person name="Ma J."/>
        </authorList>
    </citation>
    <scope>NUCLEOTIDE SEQUENCE [LARGE SCALE GENOMIC DNA]</scope>
    <source>
        <strain evidence="3">JCM 3106</strain>
    </source>
</reference>
<dbReference type="InterPro" id="IPR036520">
    <property type="entry name" value="UPF0759_sf"/>
</dbReference>
<dbReference type="Gene3D" id="3.20.20.410">
    <property type="entry name" value="Protein of unknown function UPF0759"/>
    <property type="match status" value="1"/>
</dbReference>
<dbReference type="InterPro" id="IPR002763">
    <property type="entry name" value="DUF72"/>
</dbReference>
<feature type="region of interest" description="Disordered" evidence="1">
    <location>
        <begin position="291"/>
        <end position="319"/>
    </location>
</feature>
<proteinExistence type="predicted"/>
<comment type="caution">
    <text evidence="2">The sequence shown here is derived from an EMBL/GenBank/DDBJ whole genome shotgun (WGS) entry which is preliminary data.</text>
</comment>
<protein>
    <submittedName>
        <fullName evidence="2">DUF72 domain-containing protein</fullName>
    </submittedName>
</protein>
<name>A0ABP6LF40_9ACTN</name>
<dbReference type="Pfam" id="PF01904">
    <property type="entry name" value="DUF72"/>
    <property type="match status" value="1"/>
</dbReference>
<organism evidence="2 3">
    <name type="scientific">Streptosporangium longisporum</name>
    <dbReference type="NCBI Taxonomy" id="46187"/>
    <lineage>
        <taxon>Bacteria</taxon>
        <taxon>Bacillati</taxon>
        <taxon>Actinomycetota</taxon>
        <taxon>Actinomycetes</taxon>
        <taxon>Streptosporangiales</taxon>
        <taxon>Streptosporangiaceae</taxon>
        <taxon>Streptosporangium</taxon>
    </lineage>
</organism>
<evidence type="ECO:0000256" key="1">
    <source>
        <dbReference type="SAM" id="MobiDB-lite"/>
    </source>
</evidence>
<evidence type="ECO:0000313" key="3">
    <source>
        <dbReference type="Proteomes" id="UP001499930"/>
    </source>
</evidence>
<dbReference type="Proteomes" id="UP001499930">
    <property type="component" value="Unassembled WGS sequence"/>
</dbReference>
<dbReference type="PANTHER" id="PTHR30348">
    <property type="entry name" value="UNCHARACTERIZED PROTEIN YECE"/>
    <property type="match status" value="1"/>
</dbReference>
<dbReference type="PANTHER" id="PTHR30348:SF13">
    <property type="entry name" value="UPF0759 PROTEIN YUNF"/>
    <property type="match status" value="1"/>
</dbReference>
<keyword evidence="3" id="KW-1185">Reference proteome</keyword>
<evidence type="ECO:0000313" key="2">
    <source>
        <dbReference type="EMBL" id="GAA3037277.1"/>
    </source>
</evidence>
<dbReference type="SUPFAM" id="SSF117396">
    <property type="entry name" value="TM1631-like"/>
    <property type="match status" value="1"/>
</dbReference>
<gene>
    <name evidence="2" type="ORF">GCM10017559_76360</name>
</gene>